<dbReference type="HAMAP" id="MF_00844_B">
    <property type="entry name" value="RqcH_B"/>
    <property type="match status" value="1"/>
</dbReference>
<dbReference type="PANTHER" id="PTHR15239">
    <property type="entry name" value="NUCLEAR EXPORT MEDIATOR FACTOR NEMF"/>
    <property type="match status" value="1"/>
</dbReference>
<dbReference type="Proteomes" id="UP000694308">
    <property type="component" value="Unassembled WGS sequence"/>
</dbReference>
<dbReference type="GO" id="GO:0072344">
    <property type="term" value="P:rescue of stalled ribosome"/>
    <property type="evidence" value="ECO:0007669"/>
    <property type="project" value="UniProtKB-UniRule"/>
</dbReference>
<dbReference type="FunFam" id="2.30.310.10:FF:000004">
    <property type="entry name" value="Fibronectin-binding protein A"/>
    <property type="match status" value="1"/>
</dbReference>
<dbReference type="InterPro" id="IPR051608">
    <property type="entry name" value="RQC_Subunit_NEMF"/>
</dbReference>
<protein>
    <recommendedName>
        <fullName evidence="5">Rqc2 homolog RqcH</fullName>
        <shortName evidence="5">RqcH</shortName>
    </recommendedName>
</protein>
<evidence type="ECO:0000256" key="4">
    <source>
        <dbReference type="ARBA" id="ARBA00022917"/>
    </source>
</evidence>
<dbReference type="InterPro" id="IPR043682">
    <property type="entry name" value="RqcH_bacterial"/>
</dbReference>
<evidence type="ECO:0000256" key="5">
    <source>
        <dbReference type="HAMAP-Rule" id="MF_00844"/>
    </source>
</evidence>
<dbReference type="RefSeq" id="WP_218322094.1">
    <property type="nucleotide sequence ID" value="NZ_JAEEGC010000106.1"/>
</dbReference>
<gene>
    <name evidence="5" type="primary">rqcH</name>
    <name evidence="7" type="ORF">I6U48_19240</name>
</gene>
<dbReference type="PANTHER" id="PTHR15239:SF6">
    <property type="entry name" value="RIBOSOME QUALITY CONTROL COMPLEX SUBUNIT NEMF"/>
    <property type="match status" value="1"/>
</dbReference>
<reference evidence="7" key="1">
    <citation type="submission" date="2020-12" db="EMBL/GenBank/DDBJ databases">
        <title>Clostridium thailandense sp. nov., a novel acetogenic bacterium isolated from peat land soil in Thailand.</title>
        <authorList>
            <person name="Chaikitkaew S."/>
            <person name="Birkeland N.K."/>
        </authorList>
    </citation>
    <scope>NUCLEOTIDE SEQUENCE</scope>
    <source>
        <strain evidence="7">PL3</strain>
    </source>
</reference>
<sequence>MALDGIFIHSLIEEFKHTILNGRVDKVNQPEKDEIILSIKNERKNYKLLISASPVYPKMHFTKTSKTNPMQPPMFCMVLRKYLNTARLVNIRQLDTDRVVFLDFESSDELGFNSTYTLVVEIMGRHSNITLVRDRDNLIMDSIKHITPEINSVRNVYPGIKYVFPPVSTKLSPFDFNIEDFKSYIETNNIKFDKNFFSKVFTGLSSQFSKELTYDLNNSEKELSEANLDYIYDLCHKKFESIRNNEFNFVEYSTDGVVKDFYCKKLTYMYEYLEKTFESPSVLIEDFYFEKDKSDRLNNKSSDLQKLVHLNLERCYKKSDILKKNLEECTSKDTYKIYGELLTANIYSLNKGDESAKLQNYYSENWDYIHIKLDPNKTPAENIQYYFKKYTKLKKTEESSKIQLEANDQEISYLQSVMTNIKNAEDYESIEEIKRELMETGYIKFKKLNNKKIKPTKPMKFVSSDGIEIYIGKNNFQNDYLTLKFADKRDIWMHTKNIPGSHVIIKNFGNITNKTLEEGAMLAAFYSKAKDSTKVAVDYTEIKNVHKPNGSKPGMVIYYTNKTIYIDPKKPDIEQVQ</sequence>
<keyword evidence="2 5" id="KW-0699">rRNA-binding</keyword>
<feature type="domain" description="NFACT RNA-binding" evidence="6">
    <location>
        <begin position="458"/>
        <end position="550"/>
    </location>
</feature>
<evidence type="ECO:0000259" key="6">
    <source>
        <dbReference type="Pfam" id="PF05670"/>
    </source>
</evidence>
<dbReference type="AlphaFoldDB" id="A0A949U213"/>
<comment type="subunit">
    <text evidence="5">Associates with stalled 50S ribosomal subunits. Binds to RqcP.</text>
</comment>
<accession>A0A949U213</accession>
<dbReference type="Pfam" id="PF05833">
    <property type="entry name" value="NFACT_N"/>
    <property type="match status" value="1"/>
</dbReference>
<organism evidence="7 8">
    <name type="scientific">Clostridium thailandense</name>
    <dbReference type="NCBI Taxonomy" id="2794346"/>
    <lineage>
        <taxon>Bacteria</taxon>
        <taxon>Bacillati</taxon>
        <taxon>Bacillota</taxon>
        <taxon>Clostridia</taxon>
        <taxon>Eubacteriales</taxon>
        <taxon>Clostridiaceae</taxon>
        <taxon>Clostridium</taxon>
    </lineage>
</organism>
<dbReference type="GO" id="GO:1990112">
    <property type="term" value="C:RQC complex"/>
    <property type="evidence" value="ECO:0007669"/>
    <property type="project" value="TreeGrafter"/>
</dbReference>
<comment type="function">
    <text evidence="5">Key component of the ribosome quality control system (RQC), a ribosome-associated complex that mediates the extraction of incompletely synthesized nascent chains from stalled ribosomes and their subsequent degradation. RqcH recruits Ala-charged tRNA, and with RqcP directs the elongation of stalled nascent chains on 50S ribosomal subunits, leading to non-templated C-terminal alanine extensions (Ala tail). The Ala tail promotes nascent chain degradation. May add between 1 and at least 8 Ala residues. Binds to stalled 50S ribosomal subunits.</text>
</comment>
<dbReference type="InterPro" id="IPR008532">
    <property type="entry name" value="NFACT_RNA-bd"/>
</dbReference>
<keyword evidence="1 5" id="KW-0820">tRNA-binding</keyword>
<dbReference type="Pfam" id="PF05670">
    <property type="entry name" value="NFACT-R_1"/>
    <property type="match status" value="1"/>
</dbReference>
<name>A0A949U213_9CLOT</name>
<dbReference type="EMBL" id="JAEEGC010000106">
    <property type="protein sequence ID" value="MBV7275038.1"/>
    <property type="molecule type" value="Genomic_DNA"/>
</dbReference>
<dbReference type="GO" id="GO:0043023">
    <property type="term" value="F:ribosomal large subunit binding"/>
    <property type="evidence" value="ECO:0007669"/>
    <property type="project" value="UniProtKB-UniRule"/>
</dbReference>
<dbReference type="GO" id="GO:0000049">
    <property type="term" value="F:tRNA binding"/>
    <property type="evidence" value="ECO:0007669"/>
    <property type="project" value="UniProtKB-UniRule"/>
</dbReference>
<proteinExistence type="inferred from homology"/>
<keyword evidence="4 5" id="KW-0648">Protein biosynthesis</keyword>
<evidence type="ECO:0000256" key="1">
    <source>
        <dbReference type="ARBA" id="ARBA00022555"/>
    </source>
</evidence>
<dbReference type="GO" id="GO:0019843">
    <property type="term" value="F:rRNA binding"/>
    <property type="evidence" value="ECO:0007669"/>
    <property type="project" value="UniProtKB-UniRule"/>
</dbReference>
<evidence type="ECO:0000256" key="2">
    <source>
        <dbReference type="ARBA" id="ARBA00022730"/>
    </source>
</evidence>
<evidence type="ECO:0000313" key="7">
    <source>
        <dbReference type="EMBL" id="MBV7275038.1"/>
    </source>
</evidence>
<comment type="similarity">
    <text evidence="5">Belongs to the NEMF family.</text>
</comment>
<comment type="caution">
    <text evidence="7">The sequence shown here is derived from an EMBL/GenBank/DDBJ whole genome shotgun (WGS) entry which is preliminary data.</text>
</comment>
<keyword evidence="8" id="KW-1185">Reference proteome</keyword>
<evidence type="ECO:0000313" key="8">
    <source>
        <dbReference type="Proteomes" id="UP000694308"/>
    </source>
</evidence>
<evidence type="ECO:0000256" key="3">
    <source>
        <dbReference type="ARBA" id="ARBA00022884"/>
    </source>
</evidence>
<keyword evidence="3 5" id="KW-0694">RNA-binding</keyword>